<sequence length="374" mass="41674">MTVRQKIFTYMGLLVLIIVITHSLTNQIYINFLFDQFRKAEINEAYLIAAPGEQIEIMKTYIMDKMKLIGIVKGVFIVAIGEFFSLWISGVLTLPLRKLVVAIERVAQGDLEVKVPVQTRDEYGKVIQTFNEMTLRLREAEDARRRLVADVAHELRTPLSIMQLKLENAQQDGNDISPETLLRLHDEVIRLSLLVEDLHVLSLAEAGRLSLDRQPLDLTARLEQIVEDVQHEAEECGLEVQLSSRTSPVMVLADVRRITQVFINLLTNAIRYTPSGGTISVIIEDQVVVSGAVFASVSIADTGIGIPAEDLAHLFDRFYRVEEARSRHSGGTGLGLSITHHFVKAHGGFIRVASKPGIGTTFSVYLPTNGNDFS</sequence>
<dbReference type="PROSITE" id="PS50885">
    <property type="entry name" value="HAMP"/>
    <property type="match status" value="1"/>
</dbReference>
<dbReference type="GO" id="GO:0005524">
    <property type="term" value="F:ATP binding"/>
    <property type="evidence" value="ECO:0007669"/>
    <property type="project" value="UniProtKB-KW"/>
</dbReference>
<evidence type="ECO:0000256" key="1">
    <source>
        <dbReference type="ARBA" id="ARBA00000085"/>
    </source>
</evidence>
<dbReference type="InterPro" id="IPR050351">
    <property type="entry name" value="BphY/WalK/GraS-like"/>
</dbReference>
<keyword evidence="9" id="KW-0067">ATP-binding</keyword>
<keyword evidence="5" id="KW-0597">Phosphoprotein</keyword>
<dbReference type="SUPFAM" id="SSF55874">
    <property type="entry name" value="ATPase domain of HSP90 chaperone/DNA topoisomerase II/histidine kinase"/>
    <property type="match status" value="1"/>
</dbReference>
<dbReference type="Pfam" id="PF02518">
    <property type="entry name" value="HATPase_c"/>
    <property type="match status" value="1"/>
</dbReference>
<dbReference type="Proteomes" id="UP000295418">
    <property type="component" value="Unassembled WGS sequence"/>
</dbReference>
<evidence type="ECO:0000256" key="6">
    <source>
        <dbReference type="ARBA" id="ARBA00022679"/>
    </source>
</evidence>
<dbReference type="PANTHER" id="PTHR45453:SF1">
    <property type="entry name" value="PHOSPHATE REGULON SENSOR PROTEIN PHOR"/>
    <property type="match status" value="1"/>
</dbReference>
<keyword evidence="7" id="KW-0547">Nucleotide-binding</keyword>
<dbReference type="InterPro" id="IPR004358">
    <property type="entry name" value="Sig_transdc_His_kin-like_C"/>
</dbReference>
<feature type="transmembrane region" description="Helical" evidence="12">
    <location>
        <begin position="68"/>
        <end position="88"/>
    </location>
</feature>
<dbReference type="PRINTS" id="PR00344">
    <property type="entry name" value="BCTRLSENSOR"/>
</dbReference>
<dbReference type="Gene3D" id="3.30.565.10">
    <property type="entry name" value="Histidine kinase-like ATPase, C-terminal domain"/>
    <property type="match status" value="1"/>
</dbReference>
<dbReference type="InterPro" id="IPR005467">
    <property type="entry name" value="His_kinase_dom"/>
</dbReference>
<evidence type="ECO:0000259" key="13">
    <source>
        <dbReference type="PROSITE" id="PS50109"/>
    </source>
</evidence>
<organism evidence="15 16">
    <name type="scientific">Paenibacillus albiflavus</name>
    <dbReference type="NCBI Taxonomy" id="2545760"/>
    <lineage>
        <taxon>Bacteria</taxon>
        <taxon>Bacillati</taxon>
        <taxon>Bacillota</taxon>
        <taxon>Bacilli</taxon>
        <taxon>Bacillales</taxon>
        <taxon>Paenibacillaceae</taxon>
        <taxon>Paenibacillus</taxon>
    </lineage>
</organism>
<evidence type="ECO:0000256" key="4">
    <source>
        <dbReference type="ARBA" id="ARBA00022475"/>
    </source>
</evidence>
<dbReference type="GO" id="GO:0004721">
    <property type="term" value="F:phosphoprotein phosphatase activity"/>
    <property type="evidence" value="ECO:0007669"/>
    <property type="project" value="TreeGrafter"/>
</dbReference>
<dbReference type="CDD" id="cd00082">
    <property type="entry name" value="HisKA"/>
    <property type="match status" value="1"/>
</dbReference>
<dbReference type="PANTHER" id="PTHR45453">
    <property type="entry name" value="PHOSPHATE REGULON SENSOR PROTEIN PHOR"/>
    <property type="match status" value="1"/>
</dbReference>
<comment type="catalytic activity">
    <reaction evidence="1">
        <text>ATP + protein L-histidine = ADP + protein N-phospho-L-histidine.</text>
        <dbReference type="EC" id="2.7.13.3"/>
    </reaction>
</comment>
<dbReference type="SMART" id="SM00388">
    <property type="entry name" value="HisKA"/>
    <property type="match status" value="1"/>
</dbReference>
<dbReference type="InterPro" id="IPR036890">
    <property type="entry name" value="HATPase_C_sf"/>
</dbReference>
<dbReference type="EMBL" id="SKFG01000006">
    <property type="protein sequence ID" value="TCZ78154.1"/>
    <property type="molecule type" value="Genomic_DNA"/>
</dbReference>
<keyword evidence="10" id="KW-0902">Two-component regulatory system</keyword>
<dbReference type="InterPro" id="IPR003661">
    <property type="entry name" value="HisK_dim/P_dom"/>
</dbReference>
<dbReference type="SMART" id="SM00387">
    <property type="entry name" value="HATPase_c"/>
    <property type="match status" value="1"/>
</dbReference>
<dbReference type="InterPro" id="IPR036097">
    <property type="entry name" value="HisK_dim/P_sf"/>
</dbReference>
<evidence type="ECO:0000256" key="5">
    <source>
        <dbReference type="ARBA" id="ARBA00022553"/>
    </source>
</evidence>
<name>A0A4R4EDS8_9BACL</name>
<dbReference type="SUPFAM" id="SSF158472">
    <property type="entry name" value="HAMP domain-like"/>
    <property type="match status" value="1"/>
</dbReference>
<evidence type="ECO:0000259" key="14">
    <source>
        <dbReference type="PROSITE" id="PS50885"/>
    </source>
</evidence>
<evidence type="ECO:0000256" key="8">
    <source>
        <dbReference type="ARBA" id="ARBA00022777"/>
    </source>
</evidence>
<dbReference type="InterPro" id="IPR003660">
    <property type="entry name" value="HAMP_dom"/>
</dbReference>
<keyword evidence="12" id="KW-1133">Transmembrane helix</keyword>
<proteinExistence type="predicted"/>
<dbReference type="OrthoDB" id="9813151at2"/>
<dbReference type="FunFam" id="3.30.565.10:FF:000006">
    <property type="entry name" value="Sensor histidine kinase WalK"/>
    <property type="match status" value="1"/>
</dbReference>
<evidence type="ECO:0000313" key="16">
    <source>
        <dbReference type="Proteomes" id="UP000295418"/>
    </source>
</evidence>
<keyword evidence="8" id="KW-0418">Kinase</keyword>
<evidence type="ECO:0000256" key="12">
    <source>
        <dbReference type="SAM" id="Phobius"/>
    </source>
</evidence>
<feature type="transmembrane region" description="Helical" evidence="12">
    <location>
        <begin position="7"/>
        <end position="30"/>
    </location>
</feature>
<dbReference type="GO" id="GO:0005886">
    <property type="term" value="C:plasma membrane"/>
    <property type="evidence" value="ECO:0007669"/>
    <property type="project" value="UniProtKB-SubCell"/>
</dbReference>
<dbReference type="SMART" id="SM00304">
    <property type="entry name" value="HAMP"/>
    <property type="match status" value="1"/>
</dbReference>
<gene>
    <name evidence="15" type="ORF">E0485_08490</name>
</gene>
<keyword evidence="16" id="KW-1185">Reference proteome</keyword>
<evidence type="ECO:0000256" key="10">
    <source>
        <dbReference type="ARBA" id="ARBA00023012"/>
    </source>
</evidence>
<dbReference type="RefSeq" id="WP_132417566.1">
    <property type="nucleotide sequence ID" value="NZ_SKFG01000006.1"/>
</dbReference>
<keyword evidence="6" id="KW-0808">Transferase</keyword>
<evidence type="ECO:0000256" key="11">
    <source>
        <dbReference type="ARBA" id="ARBA00023136"/>
    </source>
</evidence>
<evidence type="ECO:0000256" key="2">
    <source>
        <dbReference type="ARBA" id="ARBA00004651"/>
    </source>
</evidence>
<dbReference type="AlphaFoldDB" id="A0A4R4EDS8"/>
<dbReference type="Pfam" id="PF00512">
    <property type="entry name" value="HisKA"/>
    <property type="match status" value="1"/>
</dbReference>
<feature type="domain" description="Histidine kinase" evidence="13">
    <location>
        <begin position="150"/>
        <end position="370"/>
    </location>
</feature>
<comment type="caution">
    <text evidence="15">The sequence shown here is derived from an EMBL/GenBank/DDBJ whole genome shotgun (WGS) entry which is preliminary data.</text>
</comment>
<dbReference type="Gene3D" id="6.10.340.10">
    <property type="match status" value="1"/>
</dbReference>
<dbReference type="GO" id="GO:0000155">
    <property type="term" value="F:phosphorelay sensor kinase activity"/>
    <property type="evidence" value="ECO:0007669"/>
    <property type="project" value="InterPro"/>
</dbReference>
<feature type="domain" description="HAMP" evidence="14">
    <location>
        <begin position="90"/>
        <end position="142"/>
    </location>
</feature>
<protein>
    <recommendedName>
        <fullName evidence="3">histidine kinase</fullName>
        <ecNumber evidence="3">2.7.13.3</ecNumber>
    </recommendedName>
</protein>
<accession>A0A4R4EDS8</accession>
<evidence type="ECO:0000313" key="15">
    <source>
        <dbReference type="EMBL" id="TCZ78154.1"/>
    </source>
</evidence>
<dbReference type="CDD" id="cd06225">
    <property type="entry name" value="HAMP"/>
    <property type="match status" value="1"/>
</dbReference>
<dbReference type="EC" id="2.7.13.3" evidence="3"/>
<dbReference type="SUPFAM" id="SSF47384">
    <property type="entry name" value="Homodimeric domain of signal transducing histidine kinase"/>
    <property type="match status" value="1"/>
</dbReference>
<evidence type="ECO:0000256" key="7">
    <source>
        <dbReference type="ARBA" id="ARBA00022741"/>
    </source>
</evidence>
<keyword evidence="4" id="KW-1003">Cell membrane</keyword>
<keyword evidence="11 12" id="KW-0472">Membrane</keyword>
<dbReference type="InterPro" id="IPR003594">
    <property type="entry name" value="HATPase_dom"/>
</dbReference>
<reference evidence="15 16" key="1">
    <citation type="submission" date="2019-03" db="EMBL/GenBank/DDBJ databases">
        <authorList>
            <person name="Kim M.K.M."/>
        </authorList>
    </citation>
    <scope>NUCLEOTIDE SEQUENCE [LARGE SCALE GENOMIC DNA]</scope>
    <source>
        <strain evidence="15 16">18JY21-1</strain>
    </source>
</reference>
<comment type="subcellular location">
    <subcellularLocation>
        <location evidence="2">Cell membrane</location>
        <topology evidence="2">Multi-pass membrane protein</topology>
    </subcellularLocation>
</comment>
<dbReference type="Pfam" id="PF00672">
    <property type="entry name" value="HAMP"/>
    <property type="match status" value="1"/>
</dbReference>
<evidence type="ECO:0000256" key="9">
    <source>
        <dbReference type="ARBA" id="ARBA00022840"/>
    </source>
</evidence>
<keyword evidence="12" id="KW-0812">Transmembrane</keyword>
<evidence type="ECO:0000256" key="3">
    <source>
        <dbReference type="ARBA" id="ARBA00012438"/>
    </source>
</evidence>
<dbReference type="Gene3D" id="1.10.287.130">
    <property type="match status" value="1"/>
</dbReference>
<dbReference type="PROSITE" id="PS50109">
    <property type="entry name" value="HIS_KIN"/>
    <property type="match status" value="1"/>
</dbReference>
<dbReference type="GO" id="GO:0016036">
    <property type="term" value="P:cellular response to phosphate starvation"/>
    <property type="evidence" value="ECO:0007669"/>
    <property type="project" value="TreeGrafter"/>
</dbReference>